<dbReference type="OrthoDB" id="6272950at2759"/>
<dbReference type="EMBL" id="KB097487">
    <property type="protein sequence ID" value="ESN96842.1"/>
    <property type="molecule type" value="Genomic_DNA"/>
</dbReference>
<organism evidence="9 10">
    <name type="scientific">Helobdella robusta</name>
    <name type="common">Californian leech</name>
    <dbReference type="NCBI Taxonomy" id="6412"/>
    <lineage>
        <taxon>Eukaryota</taxon>
        <taxon>Metazoa</taxon>
        <taxon>Spiralia</taxon>
        <taxon>Lophotrochozoa</taxon>
        <taxon>Annelida</taxon>
        <taxon>Clitellata</taxon>
        <taxon>Hirudinea</taxon>
        <taxon>Rhynchobdellida</taxon>
        <taxon>Glossiphoniidae</taxon>
        <taxon>Helobdella</taxon>
    </lineage>
</organism>
<dbReference type="FunFam" id="1.10.472.10:FF:000038">
    <property type="entry name" value="Cyclin F"/>
    <property type="match status" value="1"/>
</dbReference>
<dbReference type="GeneID" id="20216547"/>
<protein>
    <recommendedName>
        <fullName evidence="7">Cyclin-like domain-containing protein</fullName>
    </recommendedName>
</protein>
<dbReference type="InParanoid" id="T1G650"/>
<dbReference type="HOGENOM" id="CLU_1483565_0_0_1"/>
<accession>T1G650</accession>
<keyword evidence="4 6" id="KW-0195">Cyclin</keyword>
<reference evidence="10" key="1">
    <citation type="submission" date="2012-12" db="EMBL/GenBank/DDBJ databases">
        <authorList>
            <person name="Hellsten U."/>
            <person name="Grimwood J."/>
            <person name="Chapman J.A."/>
            <person name="Shapiro H."/>
            <person name="Aerts A."/>
            <person name="Otillar R.P."/>
            <person name="Terry A.Y."/>
            <person name="Boore J.L."/>
            <person name="Simakov O."/>
            <person name="Marletaz F."/>
            <person name="Cho S.-J."/>
            <person name="Edsinger-Gonzales E."/>
            <person name="Havlak P."/>
            <person name="Kuo D.-H."/>
            <person name="Larsson T."/>
            <person name="Lv J."/>
            <person name="Arendt D."/>
            <person name="Savage R."/>
            <person name="Osoegawa K."/>
            <person name="de Jong P."/>
            <person name="Lindberg D.R."/>
            <person name="Seaver E.C."/>
            <person name="Weisblat D.A."/>
            <person name="Putnam N.H."/>
            <person name="Grigoriev I.V."/>
            <person name="Rokhsar D.S."/>
        </authorList>
    </citation>
    <scope>NUCLEOTIDE SEQUENCE</scope>
</reference>
<reference evidence="9" key="3">
    <citation type="submission" date="2015-06" db="UniProtKB">
        <authorList>
            <consortium name="EnsemblMetazoa"/>
        </authorList>
    </citation>
    <scope>IDENTIFICATION</scope>
</reference>
<sequence>MIIIIKLWEPFQFQIYLTPITLTKFSKVSKLNEPCTEQEWECRENFRQNILSDNEELSARSRSILVDWIIQVASHLQLLPETLELSVSMIDRYVAREAIPLSKFQLLGIVAVLVACKYEERSAPEVRDLTYLTENLYTFDQVINFEVQLLRTLHFQAGSQSYKINTTALINEVKVKVKLMLL</sequence>
<dbReference type="InterPro" id="IPR006671">
    <property type="entry name" value="Cyclin_N"/>
</dbReference>
<evidence type="ECO:0000256" key="1">
    <source>
        <dbReference type="ARBA" id="ARBA00004496"/>
    </source>
</evidence>
<name>T1G650_HELRO</name>
<dbReference type="InterPro" id="IPR036915">
    <property type="entry name" value="Cyclin-like_sf"/>
</dbReference>
<evidence type="ECO:0000256" key="2">
    <source>
        <dbReference type="ARBA" id="ARBA00022490"/>
    </source>
</evidence>
<feature type="domain" description="Cyclin-like" evidence="7">
    <location>
        <begin position="67"/>
        <end position="151"/>
    </location>
</feature>
<evidence type="ECO:0000313" key="8">
    <source>
        <dbReference type="EMBL" id="ESN96842.1"/>
    </source>
</evidence>
<dbReference type="InterPro" id="IPR039361">
    <property type="entry name" value="Cyclin"/>
</dbReference>
<keyword evidence="3" id="KW-0132">Cell division</keyword>
<dbReference type="EMBL" id="AMQM01006520">
    <property type="status" value="NOT_ANNOTATED_CDS"/>
    <property type="molecule type" value="Genomic_DNA"/>
</dbReference>
<dbReference type="SUPFAM" id="SSF47954">
    <property type="entry name" value="Cyclin-like"/>
    <property type="match status" value="1"/>
</dbReference>
<dbReference type="Proteomes" id="UP000015101">
    <property type="component" value="Unassembled WGS sequence"/>
</dbReference>
<gene>
    <name evidence="9" type="primary">20216547</name>
    <name evidence="8" type="ORF">HELRODRAFT_85962</name>
</gene>
<dbReference type="OMA" id="CINDYYL"/>
<evidence type="ECO:0000313" key="10">
    <source>
        <dbReference type="Proteomes" id="UP000015101"/>
    </source>
</evidence>
<dbReference type="AlphaFoldDB" id="T1G650"/>
<comment type="subcellular location">
    <subcellularLocation>
        <location evidence="1">Cytoplasm</location>
    </subcellularLocation>
</comment>
<comment type="similarity">
    <text evidence="6">Belongs to the cyclin family.</text>
</comment>
<evidence type="ECO:0000256" key="3">
    <source>
        <dbReference type="ARBA" id="ARBA00022618"/>
    </source>
</evidence>
<proteinExistence type="inferred from homology"/>
<dbReference type="STRING" id="6412.T1G650"/>
<dbReference type="GO" id="GO:0005737">
    <property type="term" value="C:cytoplasm"/>
    <property type="evidence" value="ECO:0007669"/>
    <property type="project" value="UniProtKB-SubCell"/>
</dbReference>
<dbReference type="KEGG" id="hro:HELRODRAFT_85962"/>
<evidence type="ECO:0000313" key="9">
    <source>
        <dbReference type="EnsemblMetazoa" id="HelroP85962"/>
    </source>
</evidence>
<keyword evidence="10" id="KW-1185">Reference proteome</keyword>
<evidence type="ECO:0000259" key="7">
    <source>
        <dbReference type="SMART" id="SM00385"/>
    </source>
</evidence>
<dbReference type="InterPro" id="IPR048258">
    <property type="entry name" value="Cyclins_cyclin-box"/>
</dbReference>
<keyword evidence="2" id="KW-0963">Cytoplasm</keyword>
<reference evidence="8 10" key="2">
    <citation type="journal article" date="2013" name="Nature">
        <title>Insights into bilaterian evolution from three spiralian genomes.</title>
        <authorList>
            <person name="Simakov O."/>
            <person name="Marletaz F."/>
            <person name="Cho S.J."/>
            <person name="Edsinger-Gonzales E."/>
            <person name="Havlak P."/>
            <person name="Hellsten U."/>
            <person name="Kuo D.H."/>
            <person name="Larsson T."/>
            <person name="Lv J."/>
            <person name="Arendt D."/>
            <person name="Savage R."/>
            <person name="Osoegawa K."/>
            <person name="de Jong P."/>
            <person name="Grimwood J."/>
            <person name="Chapman J.A."/>
            <person name="Shapiro H."/>
            <person name="Aerts A."/>
            <person name="Otillar R.P."/>
            <person name="Terry A.Y."/>
            <person name="Boore J.L."/>
            <person name="Grigoriev I.V."/>
            <person name="Lindberg D.R."/>
            <person name="Seaver E.C."/>
            <person name="Weisblat D.A."/>
            <person name="Putnam N.H."/>
            <person name="Rokhsar D.S."/>
        </authorList>
    </citation>
    <scope>NUCLEOTIDE SEQUENCE</scope>
</reference>
<dbReference type="Gene3D" id="1.10.472.10">
    <property type="entry name" value="Cyclin-like"/>
    <property type="match status" value="1"/>
</dbReference>
<dbReference type="EnsemblMetazoa" id="HelroT85962">
    <property type="protein sequence ID" value="HelroP85962"/>
    <property type="gene ID" value="HelroG85962"/>
</dbReference>
<dbReference type="PROSITE" id="PS00292">
    <property type="entry name" value="CYCLINS"/>
    <property type="match status" value="1"/>
</dbReference>
<dbReference type="Pfam" id="PF00134">
    <property type="entry name" value="Cyclin_N"/>
    <property type="match status" value="1"/>
</dbReference>
<evidence type="ECO:0000256" key="5">
    <source>
        <dbReference type="ARBA" id="ARBA00023306"/>
    </source>
</evidence>
<dbReference type="eggNOG" id="KOG0653">
    <property type="taxonomic scope" value="Eukaryota"/>
</dbReference>
<dbReference type="PANTHER" id="PTHR10177">
    <property type="entry name" value="CYCLINS"/>
    <property type="match status" value="1"/>
</dbReference>
<evidence type="ECO:0000256" key="6">
    <source>
        <dbReference type="RuleBase" id="RU000383"/>
    </source>
</evidence>
<dbReference type="CTD" id="20216547"/>
<keyword evidence="5" id="KW-0131">Cell cycle</keyword>
<dbReference type="InterPro" id="IPR013763">
    <property type="entry name" value="Cyclin-like_dom"/>
</dbReference>
<evidence type="ECO:0000256" key="4">
    <source>
        <dbReference type="ARBA" id="ARBA00023127"/>
    </source>
</evidence>
<dbReference type="RefSeq" id="XP_009024927.1">
    <property type="nucleotide sequence ID" value="XM_009026679.1"/>
</dbReference>
<dbReference type="GO" id="GO:0051301">
    <property type="term" value="P:cell division"/>
    <property type="evidence" value="ECO:0007669"/>
    <property type="project" value="UniProtKB-KW"/>
</dbReference>
<dbReference type="SMART" id="SM00385">
    <property type="entry name" value="CYCLIN"/>
    <property type="match status" value="1"/>
</dbReference>